<keyword evidence="3" id="KW-1185">Reference proteome</keyword>
<feature type="signal peptide" evidence="1">
    <location>
        <begin position="1"/>
        <end position="15"/>
    </location>
</feature>
<accession>A0AA36D479</accession>
<protein>
    <submittedName>
        <fullName evidence="2">Uncharacterized protein</fullName>
    </submittedName>
</protein>
<evidence type="ECO:0000313" key="3">
    <source>
        <dbReference type="Proteomes" id="UP001177023"/>
    </source>
</evidence>
<dbReference type="AlphaFoldDB" id="A0AA36D479"/>
<name>A0AA36D479_9BILA</name>
<reference evidence="2" key="1">
    <citation type="submission" date="2023-06" db="EMBL/GenBank/DDBJ databases">
        <authorList>
            <person name="Delattre M."/>
        </authorList>
    </citation>
    <scope>NUCLEOTIDE SEQUENCE</scope>
    <source>
        <strain evidence="2">AF72</strain>
    </source>
</reference>
<feature type="non-terminal residue" evidence="2">
    <location>
        <position position="1"/>
    </location>
</feature>
<dbReference type="Proteomes" id="UP001177023">
    <property type="component" value="Unassembled WGS sequence"/>
</dbReference>
<organism evidence="2 3">
    <name type="scientific">Mesorhabditis spiculigera</name>
    <dbReference type="NCBI Taxonomy" id="96644"/>
    <lineage>
        <taxon>Eukaryota</taxon>
        <taxon>Metazoa</taxon>
        <taxon>Ecdysozoa</taxon>
        <taxon>Nematoda</taxon>
        <taxon>Chromadorea</taxon>
        <taxon>Rhabditida</taxon>
        <taxon>Rhabditina</taxon>
        <taxon>Rhabditomorpha</taxon>
        <taxon>Rhabditoidea</taxon>
        <taxon>Rhabditidae</taxon>
        <taxon>Mesorhabditinae</taxon>
        <taxon>Mesorhabditis</taxon>
    </lineage>
</organism>
<evidence type="ECO:0000313" key="2">
    <source>
        <dbReference type="EMBL" id="CAJ0580792.1"/>
    </source>
</evidence>
<gene>
    <name evidence="2" type="ORF">MSPICULIGERA_LOCUS18975</name>
</gene>
<evidence type="ECO:0000256" key="1">
    <source>
        <dbReference type="SAM" id="SignalP"/>
    </source>
</evidence>
<proteinExistence type="predicted"/>
<sequence length="211" mass="23371">MKGFGILLLASVAASQTFQLPRAPVNNPIVFKLPHAPVNGSTVVEPEPGATDFIDRFFGFERLHLICKGANQAAENASTPAEKVLIHDFMYLYCEGEGWKPQYNEYVQCADKLGNKTLRHCKKPVAAALELKADNGSPECMAQANHAECVLTDFGMSCGGRPATKFFSQVVIFFLERLVNKADQNICEDTIARIKTLIIYQQKMMWLAGQL</sequence>
<dbReference type="EMBL" id="CATQJA010002662">
    <property type="protein sequence ID" value="CAJ0580792.1"/>
    <property type="molecule type" value="Genomic_DNA"/>
</dbReference>
<keyword evidence="1" id="KW-0732">Signal</keyword>
<feature type="chain" id="PRO_5041320690" evidence="1">
    <location>
        <begin position="16"/>
        <end position="211"/>
    </location>
</feature>
<comment type="caution">
    <text evidence="2">The sequence shown here is derived from an EMBL/GenBank/DDBJ whole genome shotgun (WGS) entry which is preliminary data.</text>
</comment>